<dbReference type="Gene3D" id="3.90.1530.30">
    <property type="match status" value="1"/>
</dbReference>
<feature type="coiled-coil region" evidence="1">
    <location>
        <begin position="312"/>
        <end position="339"/>
    </location>
</feature>
<keyword evidence="1" id="KW-0175">Coiled coil</keyword>
<dbReference type="RefSeq" id="WP_307429443.1">
    <property type="nucleotide sequence ID" value="NZ_JAUSVK010000001.1"/>
</dbReference>
<proteinExistence type="predicted"/>
<reference evidence="4 5" key="1">
    <citation type="submission" date="2023-07" db="EMBL/GenBank/DDBJ databases">
        <title>Genomic Encyclopedia of Type Strains, Phase IV (KMG-IV): sequencing the most valuable type-strain genomes for metagenomic binning, comparative biology and taxonomic classification.</title>
        <authorList>
            <person name="Goeker M."/>
        </authorList>
    </citation>
    <scope>NUCLEOTIDE SEQUENCE [LARGE SCALE GENOMIC DNA]</scope>
    <source>
        <strain evidence="4 5">DSM 5896</strain>
    </source>
</reference>
<feature type="region of interest" description="Disordered" evidence="2">
    <location>
        <begin position="664"/>
        <end position="711"/>
    </location>
</feature>
<evidence type="ECO:0000313" key="5">
    <source>
        <dbReference type="Proteomes" id="UP001237448"/>
    </source>
</evidence>
<dbReference type="PANTHER" id="PTHR33375">
    <property type="entry name" value="CHROMOSOME-PARTITIONING PROTEIN PARB-RELATED"/>
    <property type="match status" value="1"/>
</dbReference>
<dbReference type="SUPFAM" id="SSF109709">
    <property type="entry name" value="KorB DNA-binding domain-like"/>
    <property type="match status" value="1"/>
</dbReference>
<sequence>MATAVQKIASLGERRDIPFNKLILSQANVRKTKAGVSIPELAEDIGHRGLLQNLNVRPVLDGEGVETGIFEVPAGGRRFRALELLVKVKRLAKTAPVPCNVRDAGSAIPAEEDSLAENVHREALHPLDQFKAFQALIERGMGEEDIAARFYVTPAVVRQRLRLASVAPALLDVYAEDGIALDQLMAFTVSHDHARQMEVWETIQRSYSRQPYEIRRMLTEGAVRASDRRAQFVGVEAYEAAGGATLRDLFQADDGGWLQDPALLDTLATAKLGAAAEEIAAEGWRWIDAALDFPYGHTTGLRRISCERPELSADEQAAYEALTEELDRLYAEHEDGEDLPEAVDLRLEEIETAIAAFQNRPTLYDRAEIVRAGAFVSIDSSGRLTVERGYVRPEDEAPIEPRTDGDGEAEGTTTTSEPMRAVITIGGKPEPEDDEDDVVKPLPERLVSELTAHRTLALRDALAGNPHVAITALLHKLVLDTFHRTSSSGGCLEVSVRHVFFSVQAADLKDSTSAKSVAERQEGWEADIPQDEDALWNWLVDLDDASRTALLAHCVSYGVNALSEKVDRYGGSGISQHGLERRLKQADRIARAVGLDMAEAGWRPTVDNYLSRVTKPRILEAVREAKGDASAQLIDHLKKGDMAKEAERLLTDTGWLPEPLRLADLADDPATGAESDGEDDGAELPDFLSTDEESEPLADGEDDERHLVAAE</sequence>
<name>A0ABU0FGG3_9HYPH</name>
<evidence type="ECO:0000313" key="4">
    <source>
        <dbReference type="EMBL" id="MDQ0393713.1"/>
    </source>
</evidence>
<accession>A0ABU0FGG3</accession>
<dbReference type="Proteomes" id="UP001237448">
    <property type="component" value="Unassembled WGS sequence"/>
</dbReference>
<dbReference type="EMBL" id="JAUSVK010000001">
    <property type="protein sequence ID" value="MDQ0393713.1"/>
    <property type="molecule type" value="Genomic_DNA"/>
</dbReference>
<comment type="caution">
    <text evidence="4">The sequence shown here is derived from an EMBL/GenBank/DDBJ whole genome shotgun (WGS) entry which is preliminary data.</text>
</comment>
<dbReference type="Gene3D" id="1.10.10.2830">
    <property type="match status" value="1"/>
</dbReference>
<dbReference type="InterPro" id="IPR050336">
    <property type="entry name" value="Chromosome_partition/occlusion"/>
</dbReference>
<feature type="compositionally biased region" description="Basic and acidic residues" evidence="2">
    <location>
        <begin position="389"/>
        <end position="405"/>
    </location>
</feature>
<feature type="region of interest" description="Disordered" evidence="2">
    <location>
        <begin position="389"/>
        <end position="418"/>
    </location>
</feature>
<dbReference type="InterPro" id="IPR003115">
    <property type="entry name" value="ParB_N"/>
</dbReference>
<evidence type="ECO:0000259" key="3">
    <source>
        <dbReference type="SMART" id="SM00470"/>
    </source>
</evidence>
<evidence type="ECO:0000256" key="1">
    <source>
        <dbReference type="SAM" id="Coils"/>
    </source>
</evidence>
<dbReference type="PANTHER" id="PTHR33375:SF7">
    <property type="entry name" value="CHROMOSOME 2-PARTITIONING PROTEIN PARB-RELATED"/>
    <property type="match status" value="1"/>
</dbReference>
<organism evidence="4 5">
    <name type="scientific">Labrys monachus</name>
    <dbReference type="NCBI Taxonomy" id="217067"/>
    <lineage>
        <taxon>Bacteria</taxon>
        <taxon>Pseudomonadati</taxon>
        <taxon>Pseudomonadota</taxon>
        <taxon>Alphaproteobacteria</taxon>
        <taxon>Hyphomicrobiales</taxon>
        <taxon>Xanthobacteraceae</taxon>
        <taxon>Labrys</taxon>
    </lineage>
</organism>
<dbReference type="Pfam" id="PF02195">
    <property type="entry name" value="ParB_N"/>
    <property type="match status" value="1"/>
</dbReference>
<gene>
    <name evidence="4" type="ORF">J3R73_003505</name>
</gene>
<protein>
    <submittedName>
        <fullName evidence="4">ParB family chromosome partitioning protein</fullName>
    </submittedName>
</protein>
<feature type="compositionally biased region" description="Acidic residues" evidence="2">
    <location>
        <begin position="675"/>
        <end position="702"/>
    </location>
</feature>
<dbReference type="SUPFAM" id="SSF110849">
    <property type="entry name" value="ParB/Sulfiredoxin"/>
    <property type="match status" value="1"/>
</dbReference>
<dbReference type="InterPro" id="IPR036086">
    <property type="entry name" value="ParB/Sulfiredoxin_sf"/>
</dbReference>
<dbReference type="SMART" id="SM00470">
    <property type="entry name" value="ParB"/>
    <property type="match status" value="1"/>
</dbReference>
<keyword evidence="5" id="KW-1185">Reference proteome</keyword>
<evidence type="ECO:0000256" key="2">
    <source>
        <dbReference type="SAM" id="MobiDB-lite"/>
    </source>
</evidence>
<feature type="domain" description="ParB-like N-terminal" evidence="3">
    <location>
        <begin position="15"/>
        <end position="119"/>
    </location>
</feature>
<dbReference type="CDD" id="cd16406">
    <property type="entry name" value="ParB_N_like"/>
    <property type="match status" value="1"/>
</dbReference>